<keyword evidence="8" id="KW-1278">Translocase</keyword>
<evidence type="ECO:0000256" key="1">
    <source>
        <dbReference type="ARBA" id="ARBA00004225"/>
    </source>
</evidence>
<keyword evidence="12 17" id="KW-0496">Mitochondrion</keyword>
<geneLocation type="mitochondrion" evidence="17"/>
<evidence type="ECO:0000256" key="2">
    <source>
        <dbReference type="ARBA" id="ARBA00005698"/>
    </source>
</evidence>
<gene>
    <name evidence="17" type="primary">ND6</name>
</gene>
<name>C5HIY8_9HEMI</name>
<evidence type="ECO:0000256" key="4">
    <source>
        <dbReference type="ARBA" id="ARBA00021095"/>
    </source>
</evidence>
<accession>C5HIY8</accession>
<evidence type="ECO:0000256" key="10">
    <source>
        <dbReference type="ARBA" id="ARBA00022989"/>
    </source>
</evidence>
<feature type="transmembrane region" description="Helical" evidence="16">
    <location>
        <begin position="134"/>
        <end position="155"/>
    </location>
</feature>
<dbReference type="EMBL" id="FJ456952">
    <property type="protein sequence ID" value="ACJ69583.1"/>
    <property type="molecule type" value="Genomic_DNA"/>
</dbReference>
<dbReference type="EC" id="7.1.1.2" evidence="3"/>
<keyword evidence="9" id="KW-0249">Electron transport</keyword>
<dbReference type="AlphaFoldDB" id="C5HIY8"/>
<protein>
    <recommendedName>
        <fullName evidence="4">NADH-ubiquinone oxidoreductase chain 6</fullName>
        <ecNumber evidence="3">7.1.1.2</ecNumber>
    </recommendedName>
    <alternativeName>
        <fullName evidence="14">NADH dehydrogenase subunit 6</fullName>
    </alternativeName>
</protein>
<sequence length="166" mass="18930">MSQMMNLSLLMSILLPMTKHPLSMGMILIMQTIIIATITGLMINTFWFSYILIITMLSGMLVLFIYMASIASNEKFQTSMNMMIMTSMMTITAILTPFLGDQLSQSKNWSSSKKATLLMDQSMNMIKLFNIHNLSITMLIICYLFFTMIVVSFIVNNYEGPLRTKN</sequence>
<dbReference type="GeneID" id="7996476"/>
<dbReference type="RefSeq" id="YP_002970771.1">
    <property type="nucleotide sequence ID" value="NC_012823.1"/>
</dbReference>
<comment type="subcellular location">
    <subcellularLocation>
        <location evidence="1">Mitochondrion membrane</location>
        <topology evidence="1">Multi-pass membrane protein</topology>
    </subcellularLocation>
</comment>
<organism evidence="17">
    <name type="scientific">Valentia hoffmanni</name>
    <dbReference type="NCBI Taxonomy" id="575843"/>
    <lineage>
        <taxon>Eukaryota</taxon>
        <taxon>Metazoa</taxon>
        <taxon>Ecdysozoa</taxon>
        <taxon>Arthropoda</taxon>
        <taxon>Hexapoda</taxon>
        <taxon>Insecta</taxon>
        <taxon>Pterygota</taxon>
        <taxon>Neoptera</taxon>
        <taxon>Paraneoptera</taxon>
        <taxon>Hemiptera</taxon>
        <taxon>Heteroptera</taxon>
        <taxon>Panheteroptera</taxon>
        <taxon>Cimicomorpha</taxon>
        <taxon>Reduviidae</taxon>
        <taxon>Salyavatinae</taxon>
        <taxon>Valentia</taxon>
    </lineage>
</organism>
<evidence type="ECO:0000256" key="11">
    <source>
        <dbReference type="ARBA" id="ARBA00023027"/>
    </source>
</evidence>
<evidence type="ECO:0000256" key="15">
    <source>
        <dbReference type="ARBA" id="ARBA00049551"/>
    </source>
</evidence>
<keyword evidence="10 16" id="KW-1133">Transmembrane helix</keyword>
<dbReference type="GO" id="GO:0008137">
    <property type="term" value="F:NADH dehydrogenase (ubiquinone) activity"/>
    <property type="evidence" value="ECO:0007669"/>
    <property type="project" value="UniProtKB-EC"/>
</dbReference>
<evidence type="ECO:0000256" key="6">
    <source>
        <dbReference type="ARBA" id="ARBA00022660"/>
    </source>
</evidence>
<evidence type="ECO:0000313" key="17">
    <source>
        <dbReference type="EMBL" id="ACJ69583.1"/>
    </source>
</evidence>
<evidence type="ECO:0000256" key="16">
    <source>
        <dbReference type="SAM" id="Phobius"/>
    </source>
</evidence>
<dbReference type="GO" id="GO:0031966">
    <property type="term" value="C:mitochondrial membrane"/>
    <property type="evidence" value="ECO:0007669"/>
    <property type="project" value="UniProtKB-SubCell"/>
</dbReference>
<evidence type="ECO:0000256" key="14">
    <source>
        <dbReference type="ARBA" id="ARBA00031019"/>
    </source>
</evidence>
<keyword evidence="6" id="KW-0679">Respiratory chain</keyword>
<feature type="transmembrane region" description="Helical" evidence="16">
    <location>
        <begin position="21"/>
        <end position="41"/>
    </location>
</feature>
<dbReference type="PANTHER" id="PTHR11435">
    <property type="entry name" value="NADH UBIQUINONE OXIDOREDUCTASE SUBUNIT ND6"/>
    <property type="match status" value="1"/>
</dbReference>
<keyword evidence="13 16" id="KW-0472">Membrane</keyword>
<evidence type="ECO:0000256" key="13">
    <source>
        <dbReference type="ARBA" id="ARBA00023136"/>
    </source>
</evidence>
<dbReference type="InterPro" id="IPR050269">
    <property type="entry name" value="ComplexI_Subunit6"/>
</dbReference>
<keyword evidence="5" id="KW-0813">Transport</keyword>
<feature type="transmembrane region" description="Helical" evidence="16">
    <location>
        <begin position="47"/>
        <end position="68"/>
    </location>
</feature>
<keyword evidence="7 16" id="KW-0812">Transmembrane</keyword>
<keyword evidence="11" id="KW-0520">NAD</keyword>
<feature type="transmembrane region" description="Helical" evidence="16">
    <location>
        <begin position="80"/>
        <end position="100"/>
    </location>
</feature>
<evidence type="ECO:0000256" key="3">
    <source>
        <dbReference type="ARBA" id="ARBA00012944"/>
    </source>
</evidence>
<reference evidence="17" key="1">
    <citation type="journal article" date="2009" name="BMC Evol. Biol.">
        <title>Phylogenetic analysis of the true water bugs (Insecta: Hemiptera: Heteroptera: Nepomorpha): evidence from mitochondrial genomes.</title>
        <authorList>
            <person name="Hua J."/>
            <person name="Li M."/>
            <person name="Dong P."/>
            <person name="Cui Y."/>
            <person name="Xie Q."/>
            <person name="Bu W."/>
        </authorList>
    </citation>
    <scope>NUCLEOTIDE SEQUENCE</scope>
</reference>
<evidence type="ECO:0000256" key="5">
    <source>
        <dbReference type="ARBA" id="ARBA00022448"/>
    </source>
</evidence>
<dbReference type="CTD" id="4541"/>
<evidence type="ECO:0000256" key="7">
    <source>
        <dbReference type="ARBA" id="ARBA00022692"/>
    </source>
</evidence>
<proteinExistence type="inferred from homology"/>
<evidence type="ECO:0000256" key="12">
    <source>
        <dbReference type="ARBA" id="ARBA00023128"/>
    </source>
</evidence>
<evidence type="ECO:0000256" key="9">
    <source>
        <dbReference type="ARBA" id="ARBA00022982"/>
    </source>
</evidence>
<comment type="catalytic activity">
    <reaction evidence="15">
        <text>a ubiquinone + NADH + 5 H(+)(in) = a ubiquinol + NAD(+) + 4 H(+)(out)</text>
        <dbReference type="Rhea" id="RHEA:29091"/>
        <dbReference type="Rhea" id="RHEA-COMP:9565"/>
        <dbReference type="Rhea" id="RHEA-COMP:9566"/>
        <dbReference type="ChEBI" id="CHEBI:15378"/>
        <dbReference type="ChEBI" id="CHEBI:16389"/>
        <dbReference type="ChEBI" id="CHEBI:17976"/>
        <dbReference type="ChEBI" id="CHEBI:57540"/>
        <dbReference type="ChEBI" id="CHEBI:57945"/>
        <dbReference type="EC" id="7.1.1.2"/>
    </reaction>
</comment>
<comment type="similarity">
    <text evidence="2">Belongs to the complex I subunit 6 family.</text>
</comment>
<dbReference type="PANTHER" id="PTHR11435:SF1">
    <property type="entry name" value="NADH-UBIQUINONE OXIDOREDUCTASE CHAIN 6"/>
    <property type="match status" value="1"/>
</dbReference>
<evidence type="ECO:0000256" key="8">
    <source>
        <dbReference type="ARBA" id="ARBA00022967"/>
    </source>
</evidence>